<feature type="domain" description="C3H1-type" evidence="6">
    <location>
        <begin position="576"/>
        <end position="603"/>
    </location>
</feature>
<dbReference type="Proteomes" id="UP000002051">
    <property type="component" value="Chromosome 8"/>
</dbReference>
<dbReference type="SMART" id="SM00320">
    <property type="entry name" value="WD40"/>
    <property type="match status" value="8"/>
</dbReference>
<feature type="repeat" description="WD" evidence="3">
    <location>
        <begin position="391"/>
        <end position="431"/>
    </location>
</feature>
<evidence type="ECO:0000256" key="1">
    <source>
        <dbReference type="ARBA" id="ARBA00022574"/>
    </source>
</evidence>
<reference evidence="11" key="4">
    <citation type="journal article" date="2018" name="Nat. Plants">
        <title>Whole-genome landscape of Medicago truncatula symbiotic genes.</title>
        <authorList>
            <person name="Pecrix Y."/>
            <person name="Staton S.E."/>
            <person name="Sallet E."/>
            <person name="Lelandais-Briere C."/>
            <person name="Moreau S."/>
            <person name="Carrere S."/>
            <person name="Blein T."/>
            <person name="Jardinaud M.F."/>
            <person name="Latrasse D."/>
            <person name="Zouine M."/>
            <person name="Zahm M."/>
            <person name="Kreplak J."/>
            <person name="Mayjonade B."/>
            <person name="Satge C."/>
            <person name="Perez M."/>
            <person name="Cauet S."/>
            <person name="Marande W."/>
            <person name="Chantry-Darmon C."/>
            <person name="Lopez-Roques C."/>
            <person name="Bouchez O."/>
            <person name="Berard A."/>
            <person name="Debelle F."/>
            <person name="Munos S."/>
            <person name="Bendahmane A."/>
            <person name="Berges H."/>
            <person name="Niebel A."/>
            <person name="Buitink J."/>
            <person name="Frugier F."/>
            <person name="Benhamed M."/>
            <person name="Crespi M."/>
            <person name="Gouzy J."/>
            <person name="Gamas P."/>
        </authorList>
    </citation>
    <scope>NUCLEOTIDE SEQUENCE [LARGE SCALE GENOMIC DNA]</scope>
    <source>
        <strain evidence="11">cv. Jemalong A17</strain>
    </source>
</reference>
<evidence type="ECO:0000313" key="11">
    <source>
        <dbReference type="Proteomes" id="UP000265566"/>
    </source>
</evidence>
<feature type="compositionally biased region" description="Basic and acidic residues" evidence="5">
    <location>
        <begin position="537"/>
        <end position="551"/>
    </location>
</feature>
<keyword evidence="1 3" id="KW-0853">WD repeat</keyword>
<evidence type="ECO:0000256" key="5">
    <source>
        <dbReference type="SAM" id="MobiDB-lite"/>
    </source>
</evidence>
<feature type="region of interest" description="Disordered" evidence="5">
    <location>
        <begin position="86"/>
        <end position="107"/>
    </location>
</feature>
<dbReference type="InterPro" id="IPR020472">
    <property type="entry name" value="WD40_PAC1"/>
</dbReference>
<dbReference type="HOGENOM" id="CLU_320139_0_0_1"/>
<sequence length="907" mass="99053">MDSSGRTTKPTTINTTCTYWLAGRCNRNPCRFLHSLTPTNAAANTGYYNAARKRHFAYGPSTASSNAYTNTDAARKRHSSYVYDKNSDMDLNTKTKDNKDKKQVNEASLPKHNTEMVTKTVTQVDDASLPKHNTKKVLNTKMEDDVDSATQVTHASLPKHNTKTALNTKTGDNTNTAAQVTDASIAKHNTKMALNTKTGDDTHAAAQVTDASPPKHNTMTLLNTKTRDDINTTAQVTDACLPKHKTKTALNTKTGDGANAATLGHEKFITRMTIPDGSDKLYSGSSDGTLRTWDCQTGLCVNVMNLGAEITSLISKGPWIFVGLTNTVKAFHIPTSSQFTLDGTKGRVLAMTVANDTLGNDILLAGAEDGIISAWRSSSEANSPFKLVASLSGHTKSVDSLTVGGLKTLFSGSKDQTIKVWDLDTFECKMTLNAHTDAVMNAKTRGYKDTTQIVVEPSVPKHNTEIVFNSKPEGDDRDTRQVVEASLPKHNIETDLNRNRGRDQVIEASIPKHKTGDERYEAQVVEASVPKHNTDTVLKRKPEEDERDTRQVVEASLPKHNTGDENETQVVEASQNSSPSICKYWVNDSCVHGDQCQNLHSWFYGDGFATIAKLQGHKKLITGITIPNGSDKLYSGSTDGTLRTWDCRTGQCVNVTNLGTEVTSLISKGQWIFVGLPNTVKAWHIPTASQFTLDAPRGRVLAMTAGYDTLLAGAEDGVISAWRGNFKSNSPMELVASLYGHTKSVVCVTIGGVKTLYSGSKDQTIKLWDLDTFECTTTLNAHTDAVTSLICWDRYLLSGSSDFTIKVWYKNEEGALEVAYSHNVENGVVALSGMTDPDDKPIIFCSTRDNLVHLFEMPSFEERGRLFAKQEIGLVDIAPGGVFFTGDGTGLLTVWKWLEEYKVVASS</sequence>
<evidence type="ECO:0000313" key="8">
    <source>
        <dbReference type="EMBL" id="RHN40075.1"/>
    </source>
</evidence>
<keyword evidence="2" id="KW-0677">Repeat</keyword>
<name>A0A072TNK1_MEDTR</name>
<dbReference type="Proteomes" id="UP000265566">
    <property type="component" value="Chromosome 8"/>
</dbReference>
<dbReference type="Gene3D" id="2.130.10.10">
    <property type="entry name" value="YVTN repeat-like/Quinoprotein amine dehydrogenase"/>
    <property type="match status" value="4"/>
</dbReference>
<keyword evidence="4" id="KW-0863">Zinc-finger</keyword>
<dbReference type="PROSITE" id="PS50103">
    <property type="entry name" value="ZF_C3H1"/>
    <property type="match status" value="2"/>
</dbReference>
<dbReference type="PRINTS" id="PR00320">
    <property type="entry name" value="GPROTEINBRPT"/>
</dbReference>
<reference evidence="7 10" key="1">
    <citation type="journal article" date="2011" name="Nature">
        <title>The Medicago genome provides insight into the evolution of rhizobial symbioses.</title>
        <authorList>
            <person name="Young N.D."/>
            <person name="Debelle F."/>
            <person name="Oldroyd G.E."/>
            <person name="Geurts R."/>
            <person name="Cannon S.B."/>
            <person name="Udvardi M.K."/>
            <person name="Benedito V.A."/>
            <person name="Mayer K.F."/>
            <person name="Gouzy J."/>
            <person name="Schoof H."/>
            <person name="Van de Peer Y."/>
            <person name="Proost S."/>
            <person name="Cook D.R."/>
            <person name="Meyers B.C."/>
            <person name="Spannagl M."/>
            <person name="Cheung F."/>
            <person name="De Mita S."/>
            <person name="Krishnakumar V."/>
            <person name="Gundlach H."/>
            <person name="Zhou S."/>
            <person name="Mudge J."/>
            <person name="Bharti A.K."/>
            <person name="Murray J.D."/>
            <person name="Naoumkina M.A."/>
            <person name="Rosen B."/>
            <person name="Silverstein K.A."/>
            <person name="Tang H."/>
            <person name="Rombauts S."/>
            <person name="Zhao P.X."/>
            <person name="Zhou P."/>
            <person name="Barbe V."/>
            <person name="Bardou P."/>
            <person name="Bechner M."/>
            <person name="Bellec A."/>
            <person name="Berger A."/>
            <person name="Berges H."/>
            <person name="Bidwell S."/>
            <person name="Bisseling T."/>
            <person name="Choisne N."/>
            <person name="Couloux A."/>
            <person name="Denny R."/>
            <person name="Deshpande S."/>
            <person name="Dai X."/>
            <person name="Doyle J.J."/>
            <person name="Dudez A.M."/>
            <person name="Farmer A.D."/>
            <person name="Fouteau S."/>
            <person name="Franken C."/>
            <person name="Gibelin C."/>
            <person name="Gish J."/>
            <person name="Goldstein S."/>
            <person name="Gonzalez A.J."/>
            <person name="Green P.J."/>
            <person name="Hallab A."/>
            <person name="Hartog M."/>
            <person name="Hua A."/>
            <person name="Humphray S.J."/>
            <person name="Jeong D.H."/>
            <person name="Jing Y."/>
            <person name="Jocker A."/>
            <person name="Kenton S.M."/>
            <person name="Kim D.J."/>
            <person name="Klee K."/>
            <person name="Lai H."/>
            <person name="Lang C."/>
            <person name="Lin S."/>
            <person name="Macmil S.L."/>
            <person name="Magdelenat G."/>
            <person name="Matthews L."/>
            <person name="McCorrison J."/>
            <person name="Monaghan E.L."/>
            <person name="Mun J.H."/>
            <person name="Najar F.Z."/>
            <person name="Nicholson C."/>
            <person name="Noirot C."/>
            <person name="O'Bleness M."/>
            <person name="Paule C.R."/>
            <person name="Poulain J."/>
            <person name="Prion F."/>
            <person name="Qin B."/>
            <person name="Qu C."/>
            <person name="Retzel E.F."/>
            <person name="Riddle C."/>
            <person name="Sallet E."/>
            <person name="Samain S."/>
            <person name="Samson N."/>
            <person name="Sanders I."/>
            <person name="Saurat O."/>
            <person name="Scarpelli C."/>
            <person name="Schiex T."/>
            <person name="Segurens B."/>
            <person name="Severin A.J."/>
            <person name="Sherrier D.J."/>
            <person name="Shi R."/>
            <person name="Sims S."/>
            <person name="Singer S.R."/>
            <person name="Sinharoy S."/>
            <person name="Sterck L."/>
            <person name="Viollet A."/>
            <person name="Wang B.B."/>
            <person name="Wang K."/>
            <person name="Wang M."/>
            <person name="Wang X."/>
            <person name="Warfsmann J."/>
            <person name="Weissenbach J."/>
            <person name="White D.D."/>
            <person name="White J.D."/>
            <person name="Wiley G.B."/>
            <person name="Wincker P."/>
            <person name="Xing Y."/>
            <person name="Yang L."/>
            <person name="Yao Z."/>
            <person name="Ying F."/>
            <person name="Zhai J."/>
            <person name="Zhou L."/>
            <person name="Zuber A."/>
            <person name="Denarie J."/>
            <person name="Dixon R.A."/>
            <person name="May G.D."/>
            <person name="Schwartz D.C."/>
            <person name="Rogers J."/>
            <person name="Quetier F."/>
            <person name="Town C.D."/>
            <person name="Roe B.A."/>
        </authorList>
    </citation>
    <scope>NUCLEOTIDE SEQUENCE [LARGE SCALE GENOMIC DNA]</scope>
    <source>
        <strain evidence="7">A17</strain>
        <strain evidence="9 10">cv. Jemalong A17</strain>
    </source>
</reference>
<protein>
    <submittedName>
        <fullName evidence="7">F-box and WD40 domain protein, putative</fullName>
    </submittedName>
    <submittedName>
        <fullName evidence="8">Putative transcription factor C3H family</fullName>
    </submittedName>
</protein>
<dbReference type="STRING" id="3880.A0A072TNK1"/>
<dbReference type="InterPro" id="IPR000571">
    <property type="entry name" value="Znf_CCCH"/>
</dbReference>
<evidence type="ECO:0000256" key="2">
    <source>
        <dbReference type="ARBA" id="ARBA00022737"/>
    </source>
</evidence>
<dbReference type="EMBL" id="CM001224">
    <property type="protein sequence ID" value="KEH18982.1"/>
    <property type="molecule type" value="Genomic_DNA"/>
</dbReference>
<evidence type="ECO:0000259" key="6">
    <source>
        <dbReference type="PROSITE" id="PS50103"/>
    </source>
</evidence>
<dbReference type="InterPro" id="IPR036322">
    <property type="entry name" value="WD40_repeat_dom_sf"/>
</dbReference>
<evidence type="ECO:0000256" key="4">
    <source>
        <dbReference type="PROSITE-ProRule" id="PRU00723"/>
    </source>
</evidence>
<dbReference type="AlphaFoldDB" id="A0A072TNK1"/>
<dbReference type="PANTHER" id="PTHR44489:SF14">
    <property type="entry name" value="ZINC FINGER CCCH DOMAIN-CONTAINING PROTEIN 59-RELATED"/>
    <property type="match status" value="1"/>
</dbReference>
<dbReference type="SMART" id="SM00356">
    <property type="entry name" value="ZnF_C3H1"/>
    <property type="match status" value="2"/>
</dbReference>
<dbReference type="PROSITE" id="PS00678">
    <property type="entry name" value="WD_REPEATS_1"/>
    <property type="match status" value="3"/>
</dbReference>
<keyword evidence="4" id="KW-0862">Zinc</keyword>
<keyword evidence="10" id="KW-1185">Reference proteome</keyword>
<evidence type="ECO:0000256" key="3">
    <source>
        <dbReference type="PROSITE-ProRule" id="PRU00221"/>
    </source>
</evidence>
<evidence type="ECO:0000313" key="7">
    <source>
        <dbReference type="EMBL" id="KEH18982.1"/>
    </source>
</evidence>
<feature type="zinc finger region" description="C3H1-type" evidence="4">
    <location>
        <begin position="576"/>
        <end position="603"/>
    </location>
</feature>
<accession>A0A072TNK1</accession>
<feature type="zinc finger region" description="C3H1-type" evidence="4">
    <location>
        <begin position="16"/>
        <end position="37"/>
    </location>
</feature>
<dbReference type="InterPro" id="IPR019775">
    <property type="entry name" value="WD40_repeat_CS"/>
</dbReference>
<dbReference type="EMBL" id="PSQE01000008">
    <property type="protein sequence ID" value="RHN40075.1"/>
    <property type="molecule type" value="Genomic_DNA"/>
</dbReference>
<feature type="repeat" description="WD" evidence="3">
    <location>
        <begin position="779"/>
        <end position="808"/>
    </location>
</feature>
<feature type="region of interest" description="Disordered" evidence="5">
    <location>
        <begin position="537"/>
        <end position="572"/>
    </location>
</feature>
<dbReference type="PROSITE" id="PS50082">
    <property type="entry name" value="WD_REPEATS_2"/>
    <property type="match status" value="5"/>
</dbReference>
<dbReference type="InterPro" id="IPR056454">
    <property type="entry name" value="Beta-prop_IP5PC_F"/>
</dbReference>
<dbReference type="PANTHER" id="PTHR44489">
    <property type="match status" value="1"/>
</dbReference>
<dbReference type="GO" id="GO:0008270">
    <property type="term" value="F:zinc ion binding"/>
    <property type="evidence" value="ECO:0007669"/>
    <property type="project" value="UniProtKB-KW"/>
</dbReference>
<dbReference type="EnsemblPlants" id="KEH18982">
    <property type="protein sequence ID" value="KEH18982"/>
    <property type="gene ID" value="MTR_8g032850"/>
</dbReference>
<dbReference type="InterPro" id="IPR001680">
    <property type="entry name" value="WD40_rpt"/>
</dbReference>
<dbReference type="InterPro" id="IPR044715">
    <property type="entry name" value="WDR86-like"/>
</dbReference>
<reference evidence="9" key="3">
    <citation type="submission" date="2015-04" db="UniProtKB">
        <authorList>
            <consortium name="EnsemblPlants"/>
        </authorList>
    </citation>
    <scope>IDENTIFICATION</scope>
    <source>
        <strain evidence="9">cv. Jemalong A17</strain>
    </source>
</reference>
<organism evidence="7 10">
    <name type="scientific">Medicago truncatula</name>
    <name type="common">Barrel medic</name>
    <name type="synonym">Medicago tribuloides</name>
    <dbReference type="NCBI Taxonomy" id="3880"/>
    <lineage>
        <taxon>Eukaryota</taxon>
        <taxon>Viridiplantae</taxon>
        <taxon>Streptophyta</taxon>
        <taxon>Embryophyta</taxon>
        <taxon>Tracheophyta</taxon>
        <taxon>Spermatophyta</taxon>
        <taxon>Magnoliopsida</taxon>
        <taxon>eudicotyledons</taxon>
        <taxon>Gunneridae</taxon>
        <taxon>Pentapetalae</taxon>
        <taxon>rosids</taxon>
        <taxon>fabids</taxon>
        <taxon>Fabales</taxon>
        <taxon>Fabaceae</taxon>
        <taxon>Papilionoideae</taxon>
        <taxon>50 kb inversion clade</taxon>
        <taxon>NPAAA clade</taxon>
        <taxon>Hologalegina</taxon>
        <taxon>IRL clade</taxon>
        <taxon>Trifolieae</taxon>
        <taxon>Medicago</taxon>
    </lineage>
</organism>
<feature type="domain" description="C3H1-type" evidence="6">
    <location>
        <begin position="16"/>
        <end position="37"/>
    </location>
</feature>
<evidence type="ECO:0000313" key="9">
    <source>
        <dbReference type="EnsemblPlants" id="KEH18982"/>
    </source>
</evidence>
<dbReference type="Pfam" id="PF23754">
    <property type="entry name" value="Beta-prop_IP5PC_F"/>
    <property type="match status" value="1"/>
</dbReference>
<feature type="repeat" description="WD" evidence="3">
    <location>
        <begin position="262"/>
        <end position="303"/>
    </location>
</feature>
<keyword evidence="4" id="KW-0479">Metal-binding</keyword>
<gene>
    <name evidence="9" type="primary">25500966</name>
    <name evidence="7" type="ordered locus">MTR_8g032850</name>
    <name evidence="8" type="ORF">MtrunA17_Chr8g0350811</name>
</gene>
<dbReference type="SUPFAM" id="SSF50978">
    <property type="entry name" value="WD40 repeat-like"/>
    <property type="match status" value="2"/>
</dbReference>
<reference evidence="7 10" key="2">
    <citation type="journal article" date="2014" name="BMC Genomics">
        <title>An improved genome release (version Mt4.0) for the model legume Medicago truncatula.</title>
        <authorList>
            <person name="Tang H."/>
            <person name="Krishnakumar V."/>
            <person name="Bidwell S."/>
            <person name="Rosen B."/>
            <person name="Chan A."/>
            <person name="Zhou S."/>
            <person name="Gentzbittel L."/>
            <person name="Childs K.L."/>
            <person name="Yandell M."/>
            <person name="Gundlach H."/>
            <person name="Mayer K.F."/>
            <person name="Schwartz D.C."/>
            <person name="Town C.D."/>
        </authorList>
    </citation>
    <scope>GENOME REANNOTATION</scope>
    <source>
        <strain evidence="7">A17</strain>
        <strain evidence="9 10">cv. Jemalong A17</strain>
    </source>
</reference>
<reference evidence="8" key="5">
    <citation type="journal article" date="2018" name="Nat. Plants">
        <title>Whole-genome landscape of Medicago truncatula symbiotic genes.</title>
        <authorList>
            <person name="Pecrix Y."/>
            <person name="Gamas P."/>
            <person name="Carrere S."/>
        </authorList>
    </citation>
    <scope>NUCLEOTIDE SEQUENCE</scope>
    <source>
        <tissue evidence="8">Leaves</tissue>
    </source>
</reference>
<evidence type="ECO:0000313" key="10">
    <source>
        <dbReference type="Proteomes" id="UP000002051"/>
    </source>
</evidence>
<dbReference type="PROSITE" id="PS50294">
    <property type="entry name" value="WD_REPEATS_REGION"/>
    <property type="match status" value="4"/>
</dbReference>
<feature type="repeat" description="WD" evidence="3">
    <location>
        <begin position="738"/>
        <end position="778"/>
    </location>
</feature>
<proteinExistence type="predicted"/>
<dbReference type="InterPro" id="IPR015943">
    <property type="entry name" value="WD40/YVTN_repeat-like_dom_sf"/>
</dbReference>
<feature type="repeat" description="WD" evidence="3">
    <location>
        <begin position="614"/>
        <end position="655"/>
    </location>
</feature>
<dbReference type="Pfam" id="PF00400">
    <property type="entry name" value="WD40"/>
    <property type="match status" value="4"/>
</dbReference>
<dbReference type="Gramene" id="rna46171">
    <property type="protein sequence ID" value="RHN40075.1"/>
    <property type="gene ID" value="gene46171"/>
</dbReference>
<dbReference type="OrthoDB" id="59941at2759"/>
<feature type="compositionally biased region" description="Basic and acidic residues" evidence="5">
    <location>
        <begin position="86"/>
        <end position="104"/>
    </location>
</feature>